<proteinExistence type="predicted"/>
<evidence type="ECO:0000256" key="1">
    <source>
        <dbReference type="PROSITE-ProRule" id="PRU00023"/>
    </source>
</evidence>
<feature type="coiled-coil region" evidence="2">
    <location>
        <begin position="82"/>
        <end position="147"/>
    </location>
</feature>
<dbReference type="Gene3D" id="1.25.40.20">
    <property type="entry name" value="Ankyrin repeat-containing domain"/>
    <property type="match status" value="1"/>
</dbReference>
<dbReference type="Proteomes" id="UP001174694">
    <property type="component" value="Unassembled WGS sequence"/>
</dbReference>
<sequence length="685" mass="77844">MAEVLGVFSSSVAVVQLATDLVKGVVKINDFWQELKEAPQYVRKLLDNIRDLTPMLLMVQQHFSQDDLPPEFWNASVAKAILVNCEQALKSLSDVLKELEKEIVLTRGKRRKRMLLKAKILLKKETIARLEENRKVASEQLRTAMQLFMMASLADLRNTVRRPTPSQSRNLPQAGVGGQLNGIRIVEEVKGNVVDLTGDPKISDETVQQAVAQTSVVRMRPALAGLRPKGKTMVSFGLPTIGSIAIKSLGNGTYYKLCIRPPRWLTAVAWEFEYRYDYEADFRFRRYNVREMSTTPAFNYASCGDLQGLLRLFETRQASPFDRDQYGWSLLHYAASTNQLRVCEQLLKMGLDVCLEEGSDLELEGKGDGKWSSNSVIAHCTRGLHRDAAYIENRRSLMQLFGQYRSTDEMSPSELMASLGRDYVPALFHPFIETFWPSYYSIPGRERFRIARRAMKYTHTGRFPDRFRQSICNDGIITTVDLKESATEGHSLIHTGVLAYGREVAQPRHFQYNSESELQVLLKDLVAKADTDDLHHVEEVDLQHIEDFGGPPGYRLVTSWTGTPLASLLHAICLYFTASELLCEHLELWLGILKEGGVDLVEYGTKEKEILQHQRSDDNGCPAALVRLRIGDSSSIRWSYVRDFSFGPNPEDWSLCWDEYYEIIAGEFWDMVEGPITLMPGSWKE</sequence>
<keyword evidence="1" id="KW-0040">ANK repeat</keyword>
<dbReference type="SUPFAM" id="SSF48403">
    <property type="entry name" value="Ankyrin repeat"/>
    <property type="match status" value="1"/>
</dbReference>
<keyword evidence="4" id="KW-1185">Reference proteome</keyword>
<evidence type="ECO:0000313" key="4">
    <source>
        <dbReference type="Proteomes" id="UP001174694"/>
    </source>
</evidence>
<protein>
    <recommendedName>
        <fullName evidence="5">NACHT-NTPase and P-loop NTPases N-terminal domain-containing protein</fullName>
    </recommendedName>
</protein>
<keyword evidence="2" id="KW-0175">Coiled coil</keyword>
<dbReference type="PROSITE" id="PS50297">
    <property type="entry name" value="ANK_REP_REGION"/>
    <property type="match status" value="1"/>
</dbReference>
<dbReference type="EMBL" id="JANBVO010000008">
    <property type="protein sequence ID" value="KAJ9150296.1"/>
    <property type="molecule type" value="Genomic_DNA"/>
</dbReference>
<dbReference type="InterPro" id="IPR002110">
    <property type="entry name" value="Ankyrin_rpt"/>
</dbReference>
<accession>A0AA38RIE5</accession>
<comment type="caution">
    <text evidence="3">The sequence shown here is derived from an EMBL/GenBank/DDBJ whole genome shotgun (WGS) entry which is preliminary data.</text>
</comment>
<evidence type="ECO:0000313" key="3">
    <source>
        <dbReference type="EMBL" id="KAJ9150296.1"/>
    </source>
</evidence>
<evidence type="ECO:0008006" key="5">
    <source>
        <dbReference type="Google" id="ProtNLM"/>
    </source>
</evidence>
<gene>
    <name evidence="3" type="ORF">NKR23_g3788</name>
</gene>
<dbReference type="SMART" id="SM00248">
    <property type="entry name" value="ANK"/>
    <property type="match status" value="1"/>
</dbReference>
<feature type="repeat" description="ANK" evidence="1">
    <location>
        <begin position="326"/>
        <end position="358"/>
    </location>
</feature>
<name>A0AA38RIE5_9PEZI</name>
<reference evidence="3" key="1">
    <citation type="submission" date="2022-07" db="EMBL/GenBank/DDBJ databases">
        <title>Fungi with potential for degradation of polypropylene.</title>
        <authorList>
            <person name="Gostincar C."/>
        </authorList>
    </citation>
    <scope>NUCLEOTIDE SEQUENCE</scope>
    <source>
        <strain evidence="3">EXF-13308</strain>
    </source>
</reference>
<dbReference type="AlphaFoldDB" id="A0AA38RIE5"/>
<organism evidence="3 4">
    <name type="scientific">Pleurostoma richardsiae</name>
    <dbReference type="NCBI Taxonomy" id="41990"/>
    <lineage>
        <taxon>Eukaryota</taxon>
        <taxon>Fungi</taxon>
        <taxon>Dikarya</taxon>
        <taxon>Ascomycota</taxon>
        <taxon>Pezizomycotina</taxon>
        <taxon>Sordariomycetes</taxon>
        <taxon>Sordariomycetidae</taxon>
        <taxon>Calosphaeriales</taxon>
        <taxon>Pleurostomataceae</taxon>
        <taxon>Pleurostoma</taxon>
    </lineage>
</organism>
<evidence type="ECO:0000256" key="2">
    <source>
        <dbReference type="SAM" id="Coils"/>
    </source>
</evidence>
<dbReference type="InterPro" id="IPR036770">
    <property type="entry name" value="Ankyrin_rpt-contain_sf"/>
</dbReference>
<dbReference type="PROSITE" id="PS50088">
    <property type="entry name" value="ANK_REPEAT"/>
    <property type="match status" value="1"/>
</dbReference>